<protein>
    <submittedName>
        <fullName evidence="2">Alpha/beta hydrolase</fullName>
    </submittedName>
</protein>
<keyword evidence="2" id="KW-0378">Hydrolase</keyword>
<name>A0ABT3IQA0_9BACT</name>
<dbReference type="PANTHER" id="PTHR37017:SF11">
    <property type="entry name" value="ESTERASE_LIPASE_THIOESTERASE DOMAIN-CONTAINING PROTEIN"/>
    <property type="match status" value="1"/>
</dbReference>
<evidence type="ECO:0000259" key="1">
    <source>
        <dbReference type="Pfam" id="PF12697"/>
    </source>
</evidence>
<dbReference type="GO" id="GO:0016787">
    <property type="term" value="F:hydrolase activity"/>
    <property type="evidence" value="ECO:0007669"/>
    <property type="project" value="UniProtKB-KW"/>
</dbReference>
<reference evidence="2 3" key="1">
    <citation type="submission" date="2022-10" db="EMBL/GenBank/DDBJ databases">
        <title>Chitinophaga nivalis PC15 sp. nov., isolated from Pyeongchang county, South Korea.</title>
        <authorList>
            <person name="Trinh H.N."/>
        </authorList>
    </citation>
    <scope>NUCLEOTIDE SEQUENCE [LARGE SCALE GENOMIC DNA]</scope>
    <source>
        <strain evidence="2 3">PC14</strain>
    </source>
</reference>
<proteinExistence type="predicted"/>
<evidence type="ECO:0000313" key="3">
    <source>
        <dbReference type="Proteomes" id="UP001207742"/>
    </source>
</evidence>
<dbReference type="SUPFAM" id="SSF53474">
    <property type="entry name" value="alpha/beta-Hydrolases"/>
    <property type="match status" value="1"/>
</dbReference>
<sequence>MGAKLNIILVHGAWGDGSHWRHVIPQLDAKGYNVTAVQNPLTSLADDVDRTRRLAKAQDGPVLLVGHSYGGAVITGAGHESNVVGLVYVAAFAPDKGESLGSILGRTAPTSGGAFIRPDADGFLWIAREGFHESFCQDLDKEESLVMALSQKPIAGRCFADESGEPAWRVKPSWYQVSSQDHMIPPETEAWLAERMQTQKTITLDASHASLASRPDEIIALIDEAAKSFS</sequence>
<dbReference type="RefSeq" id="WP_264732954.1">
    <property type="nucleotide sequence ID" value="NZ_JAPDNR010000001.1"/>
</dbReference>
<comment type="caution">
    <text evidence="2">The sequence shown here is derived from an EMBL/GenBank/DDBJ whole genome shotgun (WGS) entry which is preliminary data.</text>
</comment>
<dbReference type="InterPro" id="IPR000073">
    <property type="entry name" value="AB_hydrolase_1"/>
</dbReference>
<dbReference type="Gene3D" id="3.40.50.1820">
    <property type="entry name" value="alpha/beta hydrolase"/>
    <property type="match status" value="1"/>
</dbReference>
<dbReference type="PANTHER" id="PTHR37017">
    <property type="entry name" value="AB HYDROLASE-1 DOMAIN-CONTAINING PROTEIN-RELATED"/>
    <property type="match status" value="1"/>
</dbReference>
<feature type="domain" description="AB hydrolase-1" evidence="1">
    <location>
        <begin position="7"/>
        <end position="220"/>
    </location>
</feature>
<keyword evidence="3" id="KW-1185">Reference proteome</keyword>
<dbReference type="InterPro" id="IPR052897">
    <property type="entry name" value="Sec-Metab_Biosynth_Hydrolase"/>
</dbReference>
<accession>A0ABT3IQA0</accession>
<gene>
    <name evidence="2" type="ORF">OL497_19715</name>
</gene>
<organism evidence="2 3">
    <name type="scientific">Chitinophaga nivalis</name>
    <dbReference type="NCBI Taxonomy" id="2991709"/>
    <lineage>
        <taxon>Bacteria</taxon>
        <taxon>Pseudomonadati</taxon>
        <taxon>Bacteroidota</taxon>
        <taxon>Chitinophagia</taxon>
        <taxon>Chitinophagales</taxon>
        <taxon>Chitinophagaceae</taxon>
        <taxon>Chitinophaga</taxon>
    </lineage>
</organism>
<dbReference type="Proteomes" id="UP001207742">
    <property type="component" value="Unassembled WGS sequence"/>
</dbReference>
<dbReference type="EMBL" id="JAPDNS010000002">
    <property type="protein sequence ID" value="MCW3486139.1"/>
    <property type="molecule type" value="Genomic_DNA"/>
</dbReference>
<evidence type="ECO:0000313" key="2">
    <source>
        <dbReference type="EMBL" id="MCW3486139.1"/>
    </source>
</evidence>
<dbReference type="Pfam" id="PF12697">
    <property type="entry name" value="Abhydrolase_6"/>
    <property type="match status" value="1"/>
</dbReference>
<dbReference type="InterPro" id="IPR029058">
    <property type="entry name" value="AB_hydrolase_fold"/>
</dbReference>